<keyword evidence="2" id="KW-1185">Reference proteome</keyword>
<reference evidence="2" key="1">
    <citation type="submission" date="2016-10" db="EMBL/GenBank/DDBJ databases">
        <authorList>
            <person name="Varghese N."/>
            <person name="Submissions S."/>
        </authorList>
    </citation>
    <scope>NUCLEOTIDE SEQUENCE [LARGE SCALE GENOMIC DNA]</scope>
    <source>
        <strain evidence="2">CGMCC 4.2126</strain>
    </source>
</reference>
<dbReference type="EMBL" id="FOQY01000004">
    <property type="protein sequence ID" value="SFI72075.1"/>
    <property type="molecule type" value="Genomic_DNA"/>
</dbReference>
<evidence type="ECO:0000313" key="1">
    <source>
        <dbReference type="EMBL" id="SFI72075.1"/>
    </source>
</evidence>
<organism evidence="1 2">
    <name type="scientific">Streptosporangium canum</name>
    <dbReference type="NCBI Taxonomy" id="324952"/>
    <lineage>
        <taxon>Bacteria</taxon>
        <taxon>Bacillati</taxon>
        <taxon>Actinomycetota</taxon>
        <taxon>Actinomycetes</taxon>
        <taxon>Streptosporangiales</taxon>
        <taxon>Streptosporangiaceae</taxon>
        <taxon>Streptosporangium</taxon>
    </lineage>
</organism>
<dbReference type="InterPro" id="IPR016024">
    <property type="entry name" value="ARM-type_fold"/>
</dbReference>
<accession>A0A1I3KIQ5</accession>
<dbReference type="Proteomes" id="UP000199111">
    <property type="component" value="Unassembled WGS sequence"/>
</dbReference>
<protein>
    <submittedName>
        <fullName evidence="1">HEAT repeat-containing protein</fullName>
    </submittedName>
</protein>
<sequence>MATIGGSAAVASLIETALRDQDHDGTIRWQAIAVLHARGDLETFTAARRLCAGETTAERMLGVDILGRLGFTDRSLPVLRFLAASEDDCMVLYSVLIAFGHLRDRRALPSVIALGEHADPRVRYGAAYALPNIMGNPPDPMGLAALRRLSRDPDHDVADWARLGLALSTGCEVDDVRRQILDP</sequence>
<dbReference type="AlphaFoldDB" id="A0A1I3KIQ5"/>
<dbReference type="InterPro" id="IPR011989">
    <property type="entry name" value="ARM-like"/>
</dbReference>
<name>A0A1I3KIQ5_9ACTN</name>
<evidence type="ECO:0000313" key="2">
    <source>
        <dbReference type="Proteomes" id="UP000199111"/>
    </source>
</evidence>
<dbReference type="Gene3D" id="1.25.10.10">
    <property type="entry name" value="Leucine-rich Repeat Variant"/>
    <property type="match status" value="1"/>
</dbReference>
<dbReference type="GeneID" id="96297527"/>
<proteinExistence type="predicted"/>
<dbReference type="SUPFAM" id="SSF48371">
    <property type="entry name" value="ARM repeat"/>
    <property type="match status" value="1"/>
</dbReference>
<dbReference type="Pfam" id="PF13646">
    <property type="entry name" value="HEAT_2"/>
    <property type="match status" value="1"/>
</dbReference>
<dbReference type="RefSeq" id="WP_093886452.1">
    <property type="nucleotide sequence ID" value="NZ_FOQY01000004.1"/>
</dbReference>
<gene>
    <name evidence="1" type="ORF">SAMN05216275_104358</name>
</gene>